<proteinExistence type="predicted"/>
<name>G9P0R4_HYPAI</name>
<dbReference type="STRING" id="452589.G9P0R4"/>
<evidence type="ECO:0000313" key="2">
    <source>
        <dbReference type="Proteomes" id="UP000005426"/>
    </source>
</evidence>
<dbReference type="HOGENOM" id="CLU_024198_0_0_1"/>
<dbReference type="AlphaFoldDB" id="G9P0R4"/>
<gene>
    <name evidence="1" type="ORF">TRIATDRAFT_276604</name>
</gene>
<sequence>MAHYSEVERGITHIRIQRQCGACGQLFMPRETPIISITRKGASLEISNAFMFSGYGHSYENSYRRASGKEGAFCNNPSCPPCRKTDESITVHADCFHLFTQRCVVKNADSEAARKKEVFRRLWLVGRKRYAWRSMVPHRFMSSATLERCPPEVISEICGFGRVFLPEVALLIQSHSREHILWRFCSILQLLRDLELAETLETATYPLPKVLSWSRGEAPKLVQDQSLAGPWITLTIDARGIKSIQRISELSRITGSELPPPSFLGMGHLDNEPRLGGIRLRSTLAIPHKLPFKEPGELSPLNTVSLDPSSCTGISFFLRAHYMVDIHVHCHPTRHLPTHVEKFKYMEAMFPDGRDDGVEWIYMPLTARDAITALRSRKRGDFRSPYYTFYTQAGETIVVGTPFEEEPIPRDQRPEEVYALGKDNGARPFSFVYEMRSMFMLSMIRPDTELATDADAQGRYAATVIDDEPTRASLGATDHTASRPWKAYYSSASLEGILDVHVFTVGWKKLCKGILIEYENGSKRALGQCRLGVDDVQSWHRPLSMHCVPVDYERNVNDLINETLLLLPLLLL</sequence>
<dbReference type="OrthoDB" id="4763081at2759"/>
<protein>
    <submittedName>
        <fullName evidence="1">Uncharacterized protein</fullName>
    </submittedName>
</protein>
<keyword evidence="2" id="KW-1185">Reference proteome</keyword>
<dbReference type="EMBL" id="ABDG02000026">
    <property type="protein sequence ID" value="EHK43215.1"/>
    <property type="molecule type" value="Genomic_DNA"/>
</dbReference>
<dbReference type="OMA" id="RSETYAY"/>
<evidence type="ECO:0000313" key="1">
    <source>
        <dbReference type="EMBL" id="EHK43215.1"/>
    </source>
</evidence>
<comment type="caution">
    <text evidence="1">The sequence shown here is derived from an EMBL/GenBank/DDBJ whole genome shotgun (WGS) entry which is preliminary data.</text>
</comment>
<dbReference type="eggNOG" id="ENOG502RVWB">
    <property type="taxonomic scope" value="Eukaryota"/>
</dbReference>
<dbReference type="Proteomes" id="UP000005426">
    <property type="component" value="Unassembled WGS sequence"/>
</dbReference>
<reference evidence="1 2" key="1">
    <citation type="journal article" date="2011" name="Genome Biol.">
        <title>Comparative genome sequence analysis underscores mycoparasitism as the ancestral life style of Trichoderma.</title>
        <authorList>
            <person name="Kubicek C.P."/>
            <person name="Herrera-Estrella A."/>
            <person name="Seidl-Seiboth V."/>
            <person name="Martinez D.A."/>
            <person name="Druzhinina I.S."/>
            <person name="Thon M."/>
            <person name="Zeilinger S."/>
            <person name="Casas-Flores S."/>
            <person name="Horwitz B.A."/>
            <person name="Mukherjee P.K."/>
            <person name="Mukherjee M."/>
            <person name="Kredics L."/>
            <person name="Alcaraz L.D."/>
            <person name="Aerts A."/>
            <person name="Antal Z."/>
            <person name="Atanasova L."/>
            <person name="Cervantes-Badillo M.G."/>
            <person name="Challacombe J."/>
            <person name="Chertkov O."/>
            <person name="McCluskey K."/>
            <person name="Coulpier F."/>
            <person name="Deshpande N."/>
            <person name="von Doehren H."/>
            <person name="Ebbole D.J."/>
            <person name="Esquivel-Naranjo E.U."/>
            <person name="Fekete E."/>
            <person name="Flipphi M."/>
            <person name="Glaser F."/>
            <person name="Gomez-Rodriguez E.Y."/>
            <person name="Gruber S."/>
            <person name="Han C."/>
            <person name="Henrissat B."/>
            <person name="Hermosa R."/>
            <person name="Hernandez-Onate M."/>
            <person name="Karaffa L."/>
            <person name="Kosti I."/>
            <person name="Le Crom S."/>
            <person name="Lindquist E."/>
            <person name="Lucas S."/>
            <person name="Luebeck M."/>
            <person name="Luebeck P.S."/>
            <person name="Margeot A."/>
            <person name="Metz B."/>
            <person name="Misra M."/>
            <person name="Nevalainen H."/>
            <person name="Omann M."/>
            <person name="Packer N."/>
            <person name="Perrone G."/>
            <person name="Uresti-Rivera E.E."/>
            <person name="Salamov A."/>
            <person name="Schmoll M."/>
            <person name="Seiboth B."/>
            <person name="Shapiro H."/>
            <person name="Sukno S."/>
            <person name="Tamayo-Ramos J.A."/>
            <person name="Tisch D."/>
            <person name="Wiest A."/>
            <person name="Wilkinson H.H."/>
            <person name="Zhang M."/>
            <person name="Coutinho P.M."/>
            <person name="Kenerley C.M."/>
            <person name="Monte E."/>
            <person name="Baker S.E."/>
            <person name="Grigoriev I.V."/>
        </authorList>
    </citation>
    <scope>NUCLEOTIDE SEQUENCE [LARGE SCALE GENOMIC DNA]</scope>
    <source>
        <strain evidence="2">ATCC 20476 / IMI 206040</strain>
    </source>
</reference>
<accession>G9P0R4</accession>
<organism evidence="1 2">
    <name type="scientific">Hypocrea atroviridis (strain ATCC 20476 / IMI 206040)</name>
    <name type="common">Trichoderma atroviride</name>
    <dbReference type="NCBI Taxonomy" id="452589"/>
    <lineage>
        <taxon>Eukaryota</taxon>
        <taxon>Fungi</taxon>
        <taxon>Dikarya</taxon>
        <taxon>Ascomycota</taxon>
        <taxon>Pezizomycotina</taxon>
        <taxon>Sordariomycetes</taxon>
        <taxon>Hypocreomycetidae</taxon>
        <taxon>Hypocreales</taxon>
        <taxon>Hypocreaceae</taxon>
        <taxon>Trichoderma</taxon>
    </lineage>
</organism>